<reference evidence="3" key="1">
    <citation type="submission" date="2013-07" db="EMBL/GenBank/DDBJ databases">
        <title>The genome of Eucalyptus grandis.</title>
        <authorList>
            <person name="Schmutz J."/>
            <person name="Hayes R."/>
            <person name="Myburg A."/>
            <person name="Tuskan G."/>
            <person name="Grattapaglia D."/>
            <person name="Rokhsar D.S."/>
        </authorList>
    </citation>
    <scope>NUCLEOTIDE SEQUENCE</scope>
    <source>
        <tissue evidence="3">Leaf extractions</tissue>
    </source>
</reference>
<accession>A0A059BE23</accession>
<dbReference type="EMBL" id="KK198759">
    <property type="protein sequence ID" value="KCW64146.1"/>
    <property type="molecule type" value="Genomic_DNA"/>
</dbReference>
<proteinExistence type="predicted"/>
<dbReference type="EMBL" id="KK198759">
    <property type="protein sequence ID" value="KCW64145.1"/>
    <property type="molecule type" value="Genomic_DNA"/>
</dbReference>
<dbReference type="Pfam" id="PF00226">
    <property type="entry name" value="DnaJ"/>
    <property type="match status" value="1"/>
</dbReference>
<dbReference type="PANTHER" id="PTHR45098:SF1">
    <property type="entry name" value="DNAJ DOMAIN CONTAINING PROTEIN, EXPRESSED"/>
    <property type="match status" value="1"/>
</dbReference>
<dbReference type="eggNOG" id="KOG0691">
    <property type="taxonomic scope" value="Eukaryota"/>
</dbReference>
<feature type="region of interest" description="Disordered" evidence="1">
    <location>
        <begin position="249"/>
        <end position="277"/>
    </location>
</feature>
<dbReference type="CDD" id="cd12429">
    <property type="entry name" value="RRM_DNAJC17"/>
    <property type="match status" value="1"/>
</dbReference>
<dbReference type="AlphaFoldDB" id="A0A059BE23"/>
<dbReference type="Gene3D" id="1.10.287.110">
    <property type="entry name" value="DnaJ domain"/>
    <property type="match status" value="1"/>
</dbReference>
<dbReference type="Gramene" id="KCW64146">
    <property type="protein sequence ID" value="KCW64146"/>
    <property type="gene ID" value="EUGRSUZ_G01791"/>
</dbReference>
<dbReference type="PROSITE" id="PS50076">
    <property type="entry name" value="DNAJ_2"/>
    <property type="match status" value="1"/>
</dbReference>
<dbReference type="CDD" id="cd06257">
    <property type="entry name" value="DnaJ"/>
    <property type="match status" value="1"/>
</dbReference>
<dbReference type="SMART" id="SM00271">
    <property type="entry name" value="DnaJ"/>
    <property type="match status" value="1"/>
</dbReference>
<feature type="compositionally biased region" description="Basic and acidic residues" evidence="1">
    <location>
        <begin position="196"/>
        <end position="218"/>
    </location>
</feature>
<dbReference type="SUPFAM" id="SSF46565">
    <property type="entry name" value="Chaperone J-domain"/>
    <property type="match status" value="1"/>
</dbReference>
<sequence>MGRPRLRVLHRPCRRLRLHRRRLPLLRLLRSDSFDSHKSGLRLPDLAVRRPNLASAIVDNGVRRLSVVRASDRQRRRVRAQSSSLRLRRRRLAPCLLRCDSTATVSRHRGGNMDVDMDHYGVLGLPSGEEGAQLSEKEISKAYRAKALELHPDKRPDDPDAHVNFQKLKSSYEILKDEKARKLFDDLLRVKREQVLRRSQQDSKRRKMVSDLEERERAAFAPDPAAKAKNEEERILRKLREEIERIRAMHANKGTSPASSKGQAASEGKDRKRSGGVGLDKEKVLKVSWEIGGPDYTVERLKELFSVFGEVEDVVTRKKRSALIVMASKDAAVAATRTVCGDLSNPLLVVPLQPVVAPDFPSVNKPVEKDLRNDLVGAGYQDFEDSVMKKLQKAAARQKS</sequence>
<dbReference type="InterPro" id="IPR012677">
    <property type="entry name" value="Nucleotide-bd_a/b_plait_sf"/>
</dbReference>
<dbReference type="Gene3D" id="3.30.70.330">
    <property type="match status" value="1"/>
</dbReference>
<evidence type="ECO:0000313" key="3">
    <source>
        <dbReference type="EMBL" id="KCW64146.1"/>
    </source>
</evidence>
<dbReference type="OMA" id="MRHVSGV"/>
<feature type="domain" description="J" evidence="2">
    <location>
        <begin position="118"/>
        <end position="188"/>
    </location>
</feature>
<feature type="region of interest" description="Disordered" evidence="1">
    <location>
        <begin position="196"/>
        <end position="231"/>
    </location>
</feature>
<dbReference type="GO" id="GO:0003676">
    <property type="term" value="F:nucleic acid binding"/>
    <property type="evidence" value="ECO:0007669"/>
    <property type="project" value="InterPro"/>
</dbReference>
<dbReference type="InterPro" id="IPR036869">
    <property type="entry name" value="J_dom_sf"/>
</dbReference>
<gene>
    <name evidence="3" type="ORF">EUGRSUZ_G01791</name>
</gene>
<dbReference type="Gramene" id="KCW64145">
    <property type="protein sequence ID" value="KCW64145"/>
    <property type="gene ID" value="EUGRSUZ_G01791"/>
</dbReference>
<evidence type="ECO:0000256" key="1">
    <source>
        <dbReference type="SAM" id="MobiDB-lite"/>
    </source>
</evidence>
<dbReference type="PANTHER" id="PTHR45098">
    <property type="entry name" value="DNAJ DOMAIN CONTAINING PROTEIN, EXPRESSED"/>
    <property type="match status" value="1"/>
</dbReference>
<organism evidence="3">
    <name type="scientific">Eucalyptus grandis</name>
    <name type="common">Flooded gum</name>
    <dbReference type="NCBI Taxonomy" id="71139"/>
    <lineage>
        <taxon>Eukaryota</taxon>
        <taxon>Viridiplantae</taxon>
        <taxon>Streptophyta</taxon>
        <taxon>Embryophyta</taxon>
        <taxon>Tracheophyta</taxon>
        <taxon>Spermatophyta</taxon>
        <taxon>Magnoliopsida</taxon>
        <taxon>eudicotyledons</taxon>
        <taxon>Gunneridae</taxon>
        <taxon>Pentapetalae</taxon>
        <taxon>rosids</taxon>
        <taxon>malvids</taxon>
        <taxon>Myrtales</taxon>
        <taxon>Myrtaceae</taxon>
        <taxon>Myrtoideae</taxon>
        <taxon>Eucalypteae</taxon>
        <taxon>Eucalyptus</taxon>
    </lineage>
</organism>
<evidence type="ECO:0000259" key="2">
    <source>
        <dbReference type="PROSITE" id="PS50076"/>
    </source>
</evidence>
<dbReference type="InterPro" id="IPR035979">
    <property type="entry name" value="RBD_domain_sf"/>
</dbReference>
<name>A0A059BE23_EUCGR</name>
<dbReference type="PRINTS" id="PR00625">
    <property type="entry name" value="JDOMAIN"/>
</dbReference>
<protein>
    <recommendedName>
        <fullName evidence="2">J domain-containing protein</fullName>
    </recommendedName>
</protein>
<dbReference type="PROSITE" id="PS00636">
    <property type="entry name" value="DNAJ_1"/>
    <property type="match status" value="1"/>
</dbReference>
<dbReference type="FunCoup" id="A0A059BE23">
    <property type="interactions" value="3092"/>
</dbReference>
<dbReference type="SUPFAM" id="SSF54928">
    <property type="entry name" value="RNA-binding domain, RBD"/>
    <property type="match status" value="1"/>
</dbReference>
<feature type="compositionally biased region" description="Polar residues" evidence="1">
    <location>
        <begin position="253"/>
        <end position="263"/>
    </location>
</feature>
<dbReference type="InterPro" id="IPR034254">
    <property type="entry name" value="DNAJC17_RRM"/>
</dbReference>
<dbReference type="InterPro" id="IPR001623">
    <property type="entry name" value="DnaJ_domain"/>
</dbReference>
<dbReference type="InterPro" id="IPR018253">
    <property type="entry name" value="DnaJ_domain_CS"/>
</dbReference>